<comment type="pathway">
    <text evidence="1">Cofactor biosynthesis; thiamine diphosphate biosynthesis.</text>
</comment>
<evidence type="ECO:0000256" key="2">
    <source>
        <dbReference type="ARBA" id="ARBA00022977"/>
    </source>
</evidence>
<organism evidence="4 5">
    <name type="scientific">Candidatus Coprenecus avistercoris</name>
    <dbReference type="NCBI Taxonomy" id="2840730"/>
    <lineage>
        <taxon>Bacteria</taxon>
        <taxon>Pseudomonadati</taxon>
        <taxon>Bacteroidota</taxon>
        <taxon>Bacteroidia</taxon>
        <taxon>Bacteroidales</taxon>
        <taxon>Rikenellaceae</taxon>
        <taxon>Rikenellaceae incertae sedis</taxon>
        <taxon>Candidatus Coprenecus</taxon>
    </lineage>
</organism>
<dbReference type="PANTHER" id="PTHR20857:SF15">
    <property type="entry name" value="THIAMINE-PHOSPHATE SYNTHASE"/>
    <property type="match status" value="1"/>
</dbReference>
<dbReference type="GO" id="GO:0009228">
    <property type="term" value="P:thiamine biosynthetic process"/>
    <property type="evidence" value="ECO:0007669"/>
    <property type="project" value="UniProtKB-KW"/>
</dbReference>
<name>A0A9D1E2J4_9BACT</name>
<proteinExistence type="predicted"/>
<dbReference type="Gene3D" id="3.20.20.70">
    <property type="entry name" value="Aldolase class I"/>
    <property type="match status" value="1"/>
</dbReference>
<dbReference type="GO" id="GO:0005737">
    <property type="term" value="C:cytoplasm"/>
    <property type="evidence" value="ECO:0007669"/>
    <property type="project" value="TreeGrafter"/>
</dbReference>
<evidence type="ECO:0000256" key="1">
    <source>
        <dbReference type="ARBA" id="ARBA00004948"/>
    </source>
</evidence>
<dbReference type="PANTHER" id="PTHR20857">
    <property type="entry name" value="THIAMINE-PHOSPHATE PYROPHOSPHORYLASE"/>
    <property type="match status" value="1"/>
</dbReference>
<evidence type="ECO:0000259" key="3">
    <source>
        <dbReference type="Pfam" id="PF02581"/>
    </source>
</evidence>
<dbReference type="InterPro" id="IPR013785">
    <property type="entry name" value="Aldolase_TIM"/>
</dbReference>
<keyword evidence="2" id="KW-0784">Thiamine biosynthesis</keyword>
<accession>A0A9D1E2J4</accession>
<dbReference type="InterPro" id="IPR036206">
    <property type="entry name" value="ThiamineP_synth_sf"/>
</dbReference>
<dbReference type="SUPFAM" id="SSF51391">
    <property type="entry name" value="Thiamin phosphate synthase"/>
    <property type="match status" value="1"/>
</dbReference>
<reference evidence="4" key="1">
    <citation type="submission" date="2020-10" db="EMBL/GenBank/DDBJ databases">
        <authorList>
            <person name="Gilroy R."/>
        </authorList>
    </citation>
    <scope>NUCLEOTIDE SEQUENCE</scope>
    <source>
        <strain evidence="4">ChiHjej13B12-12457</strain>
    </source>
</reference>
<dbReference type="CDD" id="cd00564">
    <property type="entry name" value="TMP_TenI"/>
    <property type="match status" value="1"/>
</dbReference>
<dbReference type="InterPro" id="IPR022998">
    <property type="entry name" value="ThiamineP_synth_TenI"/>
</dbReference>
<dbReference type="Pfam" id="PF02581">
    <property type="entry name" value="TMP-TENI"/>
    <property type="match status" value="1"/>
</dbReference>
<dbReference type="AlphaFoldDB" id="A0A9D1E2J4"/>
<sequence>MRTVVITDPEFLPGETQAVTALLEAGAWRVHVRKPGADAAEVEALLEKLPERYRQRISLHDCHELAARYGVGGVHLNARNPLPPQEFMGMVSRSCHSFGELAECAPVCDYMFLSPIFDSISKKGYVARFPLEEIRRRRDDAGSGVDWKRVLALGGVCPDNIRRVADAGFGGAAVLGYIWEPYKRDADVGALVARFRNLSVFSRL</sequence>
<dbReference type="Proteomes" id="UP000886744">
    <property type="component" value="Unassembled WGS sequence"/>
</dbReference>
<feature type="domain" description="Thiamine phosphate synthase/TenI" evidence="3">
    <location>
        <begin position="5"/>
        <end position="176"/>
    </location>
</feature>
<gene>
    <name evidence="4" type="ORF">IAC94_07715</name>
</gene>
<evidence type="ECO:0000313" key="4">
    <source>
        <dbReference type="EMBL" id="HIR63388.1"/>
    </source>
</evidence>
<evidence type="ECO:0000313" key="5">
    <source>
        <dbReference type="Proteomes" id="UP000886744"/>
    </source>
</evidence>
<dbReference type="GO" id="GO:0004789">
    <property type="term" value="F:thiamine-phosphate diphosphorylase activity"/>
    <property type="evidence" value="ECO:0007669"/>
    <property type="project" value="TreeGrafter"/>
</dbReference>
<dbReference type="EMBL" id="DVHI01000096">
    <property type="protein sequence ID" value="HIR63388.1"/>
    <property type="molecule type" value="Genomic_DNA"/>
</dbReference>
<comment type="caution">
    <text evidence="4">The sequence shown here is derived from an EMBL/GenBank/DDBJ whole genome shotgun (WGS) entry which is preliminary data.</text>
</comment>
<protein>
    <submittedName>
        <fullName evidence="4">Thiamine phosphate synthase</fullName>
    </submittedName>
</protein>
<reference evidence="4" key="2">
    <citation type="journal article" date="2021" name="PeerJ">
        <title>Extensive microbial diversity within the chicken gut microbiome revealed by metagenomics and culture.</title>
        <authorList>
            <person name="Gilroy R."/>
            <person name="Ravi A."/>
            <person name="Getino M."/>
            <person name="Pursley I."/>
            <person name="Horton D.L."/>
            <person name="Alikhan N.F."/>
            <person name="Baker D."/>
            <person name="Gharbi K."/>
            <person name="Hall N."/>
            <person name="Watson M."/>
            <person name="Adriaenssens E.M."/>
            <person name="Foster-Nyarko E."/>
            <person name="Jarju S."/>
            <person name="Secka A."/>
            <person name="Antonio M."/>
            <person name="Oren A."/>
            <person name="Chaudhuri R.R."/>
            <person name="La Ragione R."/>
            <person name="Hildebrand F."/>
            <person name="Pallen M.J."/>
        </authorList>
    </citation>
    <scope>NUCLEOTIDE SEQUENCE</scope>
    <source>
        <strain evidence="4">ChiHjej13B12-12457</strain>
    </source>
</reference>